<feature type="transmembrane region" description="Helical" evidence="1">
    <location>
        <begin position="45"/>
        <end position="78"/>
    </location>
</feature>
<keyword evidence="1" id="KW-0812">Transmembrane</keyword>
<keyword evidence="1" id="KW-0472">Membrane</keyword>
<protein>
    <submittedName>
        <fullName evidence="3">DUF4179 domain-containing protein</fullName>
    </submittedName>
</protein>
<evidence type="ECO:0000313" key="4">
    <source>
        <dbReference type="Proteomes" id="UP001172055"/>
    </source>
</evidence>
<dbReference type="Pfam" id="PF13786">
    <property type="entry name" value="DUF4179"/>
    <property type="match status" value="1"/>
</dbReference>
<reference evidence="3 4" key="1">
    <citation type="submission" date="2023-06" db="EMBL/GenBank/DDBJ databases">
        <title>Novel species in genus Planococcus.</title>
        <authorList>
            <person name="Ning S."/>
        </authorList>
    </citation>
    <scope>NUCLEOTIDE SEQUENCE [LARGE SCALE GENOMIC DNA]</scope>
    <source>
        <strain evidence="3 4">N028</strain>
    </source>
</reference>
<keyword evidence="1" id="KW-1133">Transmembrane helix</keyword>
<evidence type="ECO:0000256" key="1">
    <source>
        <dbReference type="SAM" id="Phobius"/>
    </source>
</evidence>
<name>A0ABT8N5N5_9BACL</name>
<dbReference type="RefSeq" id="WP_300986944.1">
    <property type="nucleotide sequence ID" value="NZ_CP129236.1"/>
</dbReference>
<gene>
    <name evidence="3" type="ORF">QWY14_15495</name>
</gene>
<feature type="domain" description="DUF4179" evidence="2">
    <location>
        <begin position="50"/>
        <end position="130"/>
    </location>
</feature>
<dbReference type="EMBL" id="JAUJWV010000003">
    <property type="protein sequence ID" value="MDN7243208.1"/>
    <property type="molecule type" value="Genomic_DNA"/>
</dbReference>
<proteinExistence type="predicted"/>
<keyword evidence="4" id="KW-1185">Reference proteome</keyword>
<sequence length="342" mass="37471">MNKERIEREISNIEIPTEELFASIHKGIEKGRKEKRRRQITSLKAFGAVSSVAASVLLASGLVFAPVSSVLAAVPFIGSFYEQHNMRIGQELEKSKLITEINQVATDKGVQATLTSAYYDGTVIGVTFKVAGEAVSEKTIKNAGPEAGYTVHVFDGVEQEQWLSSSTGLTETEDGYTTAIEFRNPNADLTETEKLPITFTSIAGVQGNWNFSVPLLQIPLETIAVEGESGTANKDYALSLKSVSKGQATTLLSYDITLPSGRENDEIRLSVFDNEGNHLSKNHAEVLKEENNKETVEKEIRELFSSKISDTADHLVIHPEIIKKEAGSKPIKMETIKVNLTN</sequence>
<dbReference type="InterPro" id="IPR025436">
    <property type="entry name" value="DUF4179"/>
</dbReference>
<organism evidence="3 4">
    <name type="scientific">Planococcus shixiaomingii</name>
    <dbReference type="NCBI Taxonomy" id="3058393"/>
    <lineage>
        <taxon>Bacteria</taxon>
        <taxon>Bacillati</taxon>
        <taxon>Bacillota</taxon>
        <taxon>Bacilli</taxon>
        <taxon>Bacillales</taxon>
        <taxon>Caryophanaceae</taxon>
        <taxon>Planococcus</taxon>
    </lineage>
</organism>
<accession>A0ABT8N5N5</accession>
<evidence type="ECO:0000313" key="3">
    <source>
        <dbReference type="EMBL" id="MDN7243208.1"/>
    </source>
</evidence>
<dbReference type="Proteomes" id="UP001172055">
    <property type="component" value="Unassembled WGS sequence"/>
</dbReference>
<comment type="caution">
    <text evidence="3">The sequence shown here is derived from an EMBL/GenBank/DDBJ whole genome shotgun (WGS) entry which is preliminary data.</text>
</comment>
<evidence type="ECO:0000259" key="2">
    <source>
        <dbReference type="Pfam" id="PF13786"/>
    </source>
</evidence>
<dbReference type="Gene3D" id="2.60.40.1630">
    <property type="entry name" value="bacillus anthracis domain"/>
    <property type="match status" value="1"/>
</dbReference>